<evidence type="ECO:0000313" key="1">
    <source>
        <dbReference type="EMBL" id="SFC81118.1"/>
    </source>
</evidence>
<evidence type="ECO:0000313" key="2">
    <source>
        <dbReference type="Proteomes" id="UP000199514"/>
    </source>
</evidence>
<reference evidence="1 2" key="1">
    <citation type="submission" date="2016-10" db="EMBL/GenBank/DDBJ databases">
        <authorList>
            <person name="de Groot N.N."/>
        </authorList>
    </citation>
    <scope>NUCLEOTIDE SEQUENCE [LARGE SCALE GENOMIC DNA]</scope>
    <source>
        <strain evidence="1 2">DSM 6793</strain>
    </source>
</reference>
<dbReference type="EMBL" id="FOLE01000010">
    <property type="protein sequence ID" value="SFC81118.1"/>
    <property type="molecule type" value="Genomic_DNA"/>
</dbReference>
<organism evidence="1 2">
    <name type="scientific">Flexibacter flexilis DSM 6793</name>
    <dbReference type="NCBI Taxonomy" id="927664"/>
    <lineage>
        <taxon>Bacteria</taxon>
        <taxon>Pseudomonadati</taxon>
        <taxon>Bacteroidota</taxon>
        <taxon>Cytophagia</taxon>
        <taxon>Cytophagales</taxon>
        <taxon>Flexibacteraceae</taxon>
        <taxon>Flexibacter</taxon>
    </lineage>
</organism>
<gene>
    <name evidence="1" type="ORF">SAMN05421780_11056</name>
</gene>
<dbReference type="AlphaFoldDB" id="A0A1I1MDF4"/>
<dbReference type="STRING" id="927664.SAMN05421780_11056"/>
<proteinExistence type="predicted"/>
<accession>A0A1I1MDF4</accession>
<sequence>MSKYLLGINKKQKWYSMDIFSLVPVFEYIKADEQSTSNFCFRWLFFTVWTIDSLEFEIAIVASTHWGIGVIGLLPYFRWCVCIPCPDKLGIWIDRNFSRSRDYD</sequence>
<protein>
    <submittedName>
        <fullName evidence="1">Uncharacterized protein</fullName>
    </submittedName>
</protein>
<dbReference type="Proteomes" id="UP000199514">
    <property type="component" value="Unassembled WGS sequence"/>
</dbReference>
<dbReference type="RefSeq" id="WP_091515023.1">
    <property type="nucleotide sequence ID" value="NZ_FOLE01000010.1"/>
</dbReference>
<dbReference type="OrthoDB" id="9880761at2"/>
<name>A0A1I1MDF4_9BACT</name>
<keyword evidence="2" id="KW-1185">Reference proteome</keyword>